<keyword evidence="4" id="KW-0238">DNA-binding</keyword>
<dbReference type="GO" id="GO:0003677">
    <property type="term" value="F:DNA binding"/>
    <property type="evidence" value="ECO:0007669"/>
    <property type="project" value="UniProtKB-KW"/>
</dbReference>
<keyword evidence="5" id="KW-0804">Transcription</keyword>
<evidence type="ECO:0000256" key="6">
    <source>
        <dbReference type="ARBA" id="ARBA00023242"/>
    </source>
</evidence>
<evidence type="ECO:0000256" key="5">
    <source>
        <dbReference type="ARBA" id="ARBA00023163"/>
    </source>
</evidence>
<dbReference type="Pfam" id="PF02270">
    <property type="entry name" value="TFIIF_beta"/>
    <property type="match status" value="1"/>
</dbReference>
<feature type="region of interest" description="Disordered" evidence="7">
    <location>
        <begin position="198"/>
        <end position="217"/>
    </location>
</feature>
<dbReference type="EMBL" id="HBIP01031414">
    <property type="protein sequence ID" value="CAE0504009.1"/>
    <property type="molecule type" value="Transcribed_RNA"/>
</dbReference>
<evidence type="ECO:0000256" key="3">
    <source>
        <dbReference type="ARBA" id="ARBA00023015"/>
    </source>
</evidence>
<dbReference type="GO" id="GO:0005674">
    <property type="term" value="C:transcription factor TFIIF complex"/>
    <property type="evidence" value="ECO:0007669"/>
    <property type="project" value="InterPro"/>
</dbReference>
<dbReference type="InterPro" id="IPR036390">
    <property type="entry name" value="WH_DNA-bd_sf"/>
</dbReference>
<dbReference type="InterPro" id="IPR003196">
    <property type="entry name" value="TFIIF_beta"/>
</dbReference>
<protein>
    <recommendedName>
        <fullName evidence="8">TFIIF beta subunit HTH domain-containing protein</fullName>
    </recommendedName>
</protein>
<comment type="similarity">
    <text evidence="2">Belongs to the TFIIF beta subunit family.</text>
</comment>
<accession>A0A7S3VTU9</accession>
<proteinExistence type="inferred from homology"/>
<dbReference type="PANTHER" id="PTHR10445">
    <property type="entry name" value="GENERAL TRANSCRIPTION FACTOR IIF SUBUNIT 2"/>
    <property type="match status" value="1"/>
</dbReference>
<dbReference type="GO" id="GO:0006367">
    <property type="term" value="P:transcription initiation at RNA polymerase II promoter"/>
    <property type="evidence" value="ECO:0007669"/>
    <property type="project" value="InterPro"/>
</dbReference>
<dbReference type="PANTHER" id="PTHR10445:SF0">
    <property type="entry name" value="GENERAL TRANSCRIPTION FACTOR IIF SUBUNIT 2"/>
    <property type="match status" value="1"/>
</dbReference>
<evidence type="ECO:0000256" key="2">
    <source>
        <dbReference type="ARBA" id="ARBA00009543"/>
    </source>
</evidence>
<dbReference type="SUPFAM" id="SSF46785">
    <property type="entry name" value="Winged helix' DNA-binding domain"/>
    <property type="match status" value="1"/>
</dbReference>
<sequence length="296" mass="33256">MSEDCTLDLEKLHRKVWLVKVPNAIARVWRPICEQSMNPASMDIEGDLPQLGKVQVQVSNATGKLSRDLRLIVPNNAVGTSAAQGLPQQQQQPTKAYQLSQLPIHKNGAMSAISYKRLAPEDGEESPAQLRAEGTVELSLNAAPMTVQDGQGHMMVDDEYCNLSKQRNKEAATRTRTVRTYEDNRANHMALVASKRAADLATKRKGEDQRRNREENKRVRVDAPVLERELFRLFELQSSWTFQQLQLETKQPTMHLKAVLEQIAVLQKRGLGKDAYVLKEEYAVGDQEGGGDEQQD</sequence>
<reference evidence="9" key="1">
    <citation type="submission" date="2021-01" db="EMBL/GenBank/DDBJ databases">
        <authorList>
            <person name="Corre E."/>
            <person name="Pelletier E."/>
            <person name="Niang G."/>
            <person name="Scheremetjew M."/>
            <person name="Finn R."/>
            <person name="Kale V."/>
            <person name="Holt S."/>
            <person name="Cochrane G."/>
            <person name="Meng A."/>
            <person name="Brown T."/>
            <person name="Cohen L."/>
        </authorList>
    </citation>
    <scope>NUCLEOTIDE SEQUENCE</scope>
    <source>
        <strain evidence="9">CCMP1320</strain>
    </source>
</reference>
<dbReference type="Gene3D" id="1.10.10.10">
    <property type="entry name" value="Winged helix-like DNA-binding domain superfamily/Winged helix DNA-binding domain"/>
    <property type="match status" value="1"/>
</dbReference>
<gene>
    <name evidence="9" type="ORF">DTER00134_LOCUS19082</name>
</gene>
<evidence type="ECO:0000259" key="8">
    <source>
        <dbReference type="Pfam" id="PF02270"/>
    </source>
</evidence>
<evidence type="ECO:0000256" key="7">
    <source>
        <dbReference type="SAM" id="MobiDB-lite"/>
    </source>
</evidence>
<evidence type="ECO:0000256" key="4">
    <source>
        <dbReference type="ARBA" id="ARBA00023125"/>
    </source>
</evidence>
<evidence type="ECO:0000256" key="1">
    <source>
        <dbReference type="ARBA" id="ARBA00004123"/>
    </source>
</evidence>
<evidence type="ECO:0000313" key="9">
    <source>
        <dbReference type="EMBL" id="CAE0504009.1"/>
    </source>
</evidence>
<dbReference type="SUPFAM" id="SSF50916">
    <property type="entry name" value="Rap30/74 interaction domains"/>
    <property type="match status" value="1"/>
</dbReference>
<dbReference type="AlphaFoldDB" id="A0A7S3VTU9"/>
<keyword evidence="3" id="KW-0805">Transcription regulation</keyword>
<dbReference type="InterPro" id="IPR040450">
    <property type="entry name" value="TFIIF_beta_HTH"/>
</dbReference>
<feature type="domain" description="TFIIF beta subunit HTH" evidence="8">
    <location>
        <begin position="219"/>
        <end position="282"/>
    </location>
</feature>
<organism evidence="9">
    <name type="scientific">Dunaliella tertiolecta</name>
    <name type="common">Green alga</name>
    <dbReference type="NCBI Taxonomy" id="3047"/>
    <lineage>
        <taxon>Eukaryota</taxon>
        <taxon>Viridiplantae</taxon>
        <taxon>Chlorophyta</taxon>
        <taxon>core chlorophytes</taxon>
        <taxon>Chlorophyceae</taxon>
        <taxon>CS clade</taxon>
        <taxon>Chlamydomonadales</taxon>
        <taxon>Dunaliellaceae</taxon>
        <taxon>Dunaliella</taxon>
    </lineage>
</organism>
<keyword evidence="6" id="KW-0539">Nucleus</keyword>
<name>A0A7S3VTU9_DUNTE</name>
<comment type="subcellular location">
    <subcellularLocation>
        <location evidence="1">Nucleus</location>
    </subcellularLocation>
</comment>
<dbReference type="InterPro" id="IPR036388">
    <property type="entry name" value="WH-like_DNA-bd_sf"/>
</dbReference>
<dbReference type="InterPro" id="IPR011039">
    <property type="entry name" value="TFIIF_interaction"/>
</dbReference>